<protein>
    <submittedName>
        <fullName evidence="2">Uncharacterized protein</fullName>
    </submittedName>
</protein>
<proteinExistence type="predicted"/>
<keyword evidence="3" id="KW-1185">Reference proteome</keyword>
<gene>
    <name evidence="1" type="ORF">GHK62_30790</name>
    <name evidence="2" type="ORF">GHK62_31170</name>
</gene>
<dbReference type="Proteomes" id="UP000439983">
    <property type="component" value="Unassembled WGS sequence"/>
</dbReference>
<evidence type="ECO:0000313" key="2">
    <source>
        <dbReference type="EMBL" id="MQX19030.1"/>
    </source>
</evidence>
<name>A0A6N7LPA1_SINTE</name>
<sequence length="72" mass="8225">MPIRPHIPLPDVDMLSAVFEELLEDHQMLRASTVAEGTLTRLIFNYHLGIRDPALLKMLTVPFLRQRLSGTQ</sequence>
<dbReference type="AlphaFoldDB" id="A0A6N7LPA1"/>
<evidence type="ECO:0000313" key="3">
    <source>
        <dbReference type="Proteomes" id="UP000439983"/>
    </source>
</evidence>
<dbReference type="EMBL" id="WITC01000127">
    <property type="protein sequence ID" value="MQX18963.1"/>
    <property type="molecule type" value="Genomic_DNA"/>
</dbReference>
<dbReference type="EMBL" id="WITC01000128">
    <property type="protein sequence ID" value="MQX19030.1"/>
    <property type="molecule type" value="Genomic_DNA"/>
</dbReference>
<dbReference type="RefSeq" id="WP_153442769.1">
    <property type="nucleotide sequence ID" value="NZ_CP121659.1"/>
</dbReference>
<comment type="caution">
    <text evidence="2">The sequence shown here is derived from an EMBL/GenBank/DDBJ whole genome shotgun (WGS) entry which is preliminary data.</text>
</comment>
<evidence type="ECO:0000313" key="1">
    <source>
        <dbReference type="EMBL" id="MQX18963.1"/>
    </source>
</evidence>
<organism evidence="2 3">
    <name type="scientific">Sinorhizobium terangae</name>
    <dbReference type="NCBI Taxonomy" id="110322"/>
    <lineage>
        <taxon>Bacteria</taxon>
        <taxon>Pseudomonadati</taxon>
        <taxon>Pseudomonadota</taxon>
        <taxon>Alphaproteobacteria</taxon>
        <taxon>Hyphomicrobiales</taxon>
        <taxon>Rhizobiaceae</taxon>
        <taxon>Sinorhizobium/Ensifer group</taxon>
        <taxon>Sinorhizobium</taxon>
    </lineage>
</organism>
<reference evidence="2 3" key="1">
    <citation type="journal article" date="2013" name="Genome Biol.">
        <title>Comparative genomics of the core and accessory genomes of 48 Sinorhizobium strains comprising five genospecies.</title>
        <authorList>
            <person name="Sugawara M."/>
            <person name="Epstein B."/>
            <person name="Badgley B.D."/>
            <person name="Unno T."/>
            <person name="Xu L."/>
            <person name="Reese J."/>
            <person name="Gyaneshwar P."/>
            <person name="Denny R."/>
            <person name="Mudge J."/>
            <person name="Bharti A.K."/>
            <person name="Farmer A.D."/>
            <person name="May G.D."/>
            <person name="Woodward J.E."/>
            <person name="Medigue C."/>
            <person name="Vallenet D."/>
            <person name="Lajus A."/>
            <person name="Rouy Z."/>
            <person name="Martinez-Vaz B."/>
            <person name="Tiffin P."/>
            <person name="Young N.D."/>
            <person name="Sadowsky M.J."/>
        </authorList>
    </citation>
    <scope>NUCLEOTIDE SEQUENCE [LARGE SCALE GENOMIC DNA]</scope>
    <source>
        <strain evidence="2 3">USDA4894</strain>
    </source>
</reference>
<accession>A0A6N7LPA1</accession>
<dbReference type="OrthoDB" id="8280368at2"/>